<dbReference type="EMBL" id="MF685373">
    <property type="protein sequence ID" value="AXU39965.1"/>
    <property type="molecule type" value="mRNA"/>
</dbReference>
<keyword evidence="3 8" id="KW-0812">Transmembrane</keyword>
<keyword evidence="5 8" id="KW-0472">Membrane</keyword>
<keyword evidence="6 9" id="KW-0675">Receptor</keyword>
<protein>
    <submittedName>
        <fullName evidence="9">Gustatory receptor</fullName>
    </submittedName>
</protein>
<evidence type="ECO:0000256" key="3">
    <source>
        <dbReference type="ARBA" id="ARBA00022692"/>
    </source>
</evidence>
<dbReference type="GO" id="GO:0005886">
    <property type="term" value="C:plasma membrane"/>
    <property type="evidence" value="ECO:0007669"/>
    <property type="project" value="UniProtKB-SubCell"/>
</dbReference>
<comment type="subcellular location">
    <subcellularLocation>
        <location evidence="1">Cell membrane</location>
        <topology evidence="1">Multi-pass membrane protein</topology>
    </subcellularLocation>
</comment>
<evidence type="ECO:0000313" key="9">
    <source>
        <dbReference type="EMBL" id="AXU39965.1"/>
    </source>
</evidence>
<keyword evidence="4 8" id="KW-1133">Transmembrane helix</keyword>
<name>A0A346TLL5_9HYME</name>
<proteinExistence type="evidence at transcript level"/>
<dbReference type="PANTHER" id="PTHR21143:SF104">
    <property type="entry name" value="GUSTATORY RECEPTOR 8A-RELATED"/>
    <property type="match status" value="1"/>
</dbReference>
<feature type="transmembrane region" description="Helical" evidence="8">
    <location>
        <begin position="113"/>
        <end position="133"/>
    </location>
</feature>
<dbReference type="GO" id="GO:0050909">
    <property type="term" value="P:sensory perception of taste"/>
    <property type="evidence" value="ECO:0007669"/>
    <property type="project" value="InterPro"/>
</dbReference>
<evidence type="ECO:0000256" key="7">
    <source>
        <dbReference type="ARBA" id="ARBA00023224"/>
    </source>
</evidence>
<evidence type="ECO:0000256" key="4">
    <source>
        <dbReference type="ARBA" id="ARBA00022989"/>
    </source>
</evidence>
<dbReference type="AlphaFoldDB" id="A0A346TLL5"/>
<evidence type="ECO:0000256" key="5">
    <source>
        <dbReference type="ARBA" id="ARBA00023136"/>
    </source>
</evidence>
<dbReference type="GO" id="GO:0008049">
    <property type="term" value="P:male courtship behavior"/>
    <property type="evidence" value="ECO:0007669"/>
    <property type="project" value="TreeGrafter"/>
</dbReference>
<reference evidence="9" key="1">
    <citation type="submission" date="2017-08" db="EMBL/GenBank/DDBJ databases">
        <authorList>
            <person name="de Groot N.N."/>
        </authorList>
    </citation>
    <scope>NUCLEOTIDE SEQUENCE</scope>
</reference>
<evidence type="ECO:0000256" key="2">
    <source>
        <dbReference type="ARBA" id="ARBA00022475"/>
    </source>
</evidence>
<dbReference type="GO" id="GO:0043025">
    <property type="term" value="C:neuronal cell body"/>
    <property type="evidence" value="ECO:0007669"/>
    <property type="project" value="TreeGrafter"/>
</dbReference>
<keyword evidence="2" id="KW-1003">Cell membrane</keyword>
<keyword evidence="7" id="KW-0807">Transducer</keyword>
<evidence type="ECO:0000256" key="1">
    <source>
        <dbReference type="ARBA" id="ARBA00004651"/>
    </source>
</evidence>
<dbReference type="InterPro" id="IPR013604">
    <property type="entry name" value="7TM_chemorcpt"/>
</dbReference>
<sequence>MLLATIYFGSLVIDSSYTLAVSFITDPYWDKTYVRITNVSWLVTELYNFFLLCSSVTRTVRESKRVSSSIHLILDRCTTDTKIETELMEFSRELLQRRVEFNVYGMFSLDLSLLYSVLSATVTYLIILIQFQLQ</sequence>
<dbReference type="GO" id="GO:0007165">
    <property type="term" value="P:signal transduction"/>
    <property type="evidence" value="ECO:0007669"/>
    <property type="project" value="UniProtKB-KW"/>
</dbReference>
<feature type="transmembrane region" description="Helical" evidence="8">
    <location>
        <begin position="36"/>
        <end position="57"/>
    </location>
</feature>
<dbReference type="GO" id="GO:0030424">
    <property type="term" value="C:axon"/>
    <property type="evidence" value="ECO:0007669"/>
    <property type="project" value="TreeGrafter"/>
</dbReference>
<dbReference type="PANTHER" id="PTHR21143">
    <property type="entry name" value="INVERTEBRATE GUSTATORY RECEPTOR"/>
    <property type="match status" value="1"/>
</dbReference>
<evidence type="ECO:0000256" key="8">
    <source>
        <dbReference type="SAM" id="Phobius"/>
    </source>
</evidence>
<dbReference type="GO" id="GO:0007635">
    <property type="term" value="P:chemosensory behavior"/>
    <property type="evidence" value="ECO:0007669"/>
    <property type="project" value="TreeGrafter"/>
</dbReference>
<dbReference type="Pfam" id="PF08395">
    <property type="entry name" value="7tm_7"/>
    <property type="match status" value="1"/>
</dbReference>
<organism evidence="9">
    <name type="scientific">Meteorus pulchricornis</name>
    <dbReference type="NCBI Taxonomy" id="51522"/>
    <lineage>
        <taxon>Eukaryota</taxon>
        <taxon>Metazoa</taxon>
        <taxon>Ecdysozoa</taxon>
        <taxon>Arthropoda</taxon>
        <taxon>Hexapoda</taxon>
        <taxon>Insecta</taxon>
        <taxon>Pterygota</taxon>
        <taxon>Neoptera</taxon>
        <taxon>Endopterygota</taxon>
        <taxon>Hymenoptera</taxon>
        <taxon>Apocrita</taxon>
        <taxon>Ichneumonoidea</taxon>
        <taxon>Braconidae</taxon>
        <taxon>Meteorinae</taxon>
        <taxon>Meteorus</taxon>
    </lineage>
</organism>
<evidence type="ECO:0000256" key="6">
    <source>
        <dbReference type="ARBA" id="ARBA00023170"/>
    </source>
</evidence>
<dbReference type="GO" id="GO:0030425">
    <property type="term" value="C:dendrite"/>
    <property type="evidence" value="ECO:0007669"/>
    <property type="project" value="TreeGrafter"/>
</dbReference>
<accession>A0A346TLL5</accession>